<protein>
    <submittedName>
        <fullName evidence="1">N-acetylmuramoyl-L-alanine amidase CwlD</fullName>
        <ecNumber evidence="1">3.5.1.28</ecNumber>
    </submittedName>
</protein>
<reference evidence="1" key="1">
    <citation type="submission" date="2024-12" db="EMBL/GenBank/DDBJ databases">
        <authorList>
            <person name="Wu N."/>
        </authorList>
    </citation>
    <scope>NUCLEOTIDE SEQUENCE</scope>
    <source>
        <strain evidence="1">P15</strain>
    </source>
</reference>
<dbReference type="Proteomes" id="UP001631969">
    <property type="component" value="Unassembled WGS sequence"/>
</dbReference>
<sequence>MRGWKRKRLIIWTNKQGLLKLAAAAALAVLTVFMLSYELPHSETWDYWTLPLSGKVIAVDAGHGGPDGGASSKEGMDEKDVNLAIAKHLRDYLQEAGAIVVMTREEDKDLAAPGTKGYSKRKTEDLVQRAKLIEKADADLMISIHLNSIPSPKWHGAQTFYNSAKPGGKILATHIQSELKRNLENTDRLAKENDTFYPMKAVSIPGALVEVGFLSNPEEARLMGQESYQKKVAAAIYQGVLRYSTGEQIGEP</sequence>
<dbReference type="EC" id="3.5.1.28" evidence="1"/>
<name>A0ACC7P5U0_9BACL</name>
<evidence type="ECO:0000313" key="1">
    <source>
        <dbReference type="EMBL" id="MFM9332318.1"/>
    </source>
</evidence>
<evidence type="ECO:0000313" key="2">
    <source>
        <dbReference type="Proteomes" id="UP001631969"/>
    </source>
</evidence>
<organism evidence="1 2">
    <name type="scientific">Paenibacillus mesotrionivorans</name>
    <dbReference type="NCBI Taxonomy" id="3160968"/>
    <lineage>
        <taxon>Bacteria</taxon>
        <taxon>Bacillati</taxon>
        <taxon>Bacillota</taxon>
        <taxon>Bacilli</taxon>
        <taxon>Bacillales</taxon>
        <taxon>Paenibacillaceae</taxon>
        <taxon>Paenibacillus</taxon>
    </lineage>
</organism>
<dbReference type="EMBL" id="JBJURJ010000029">
    <property type="protein sequence ID" value="MFM9332318.1"/>
    <property type="molecule type" value="Genomic_DNA"/>
</dbReference>
<gene>
    <name evidence="1" type="primary">cwlD</name>
    <name evidence="1" type="ORF">ACI1P1_28890</name>
</gene>
<keyword evidence="1" id="KW-0378">Hydrolase</keyword>
<comment type="caution">
    <text evidence="1">The sequence shown here is derived from an EMBL/GenBank/DDBJ whole genome shotgun (WGS) entry which is preliminary data.</text>
</comment>
<proteinExistence type="predicted"/>
<keyword evidence="2" id="KW-1185">Reference proteome</keyword>
<accession>A0ACC7P5U0</accession>